<organism evidence="1 2">
    <name type="scientific">Mycena albidolilacea</name>
    <dbReference type="NCBI Taxonomy" id="1033008"/>
    <lineage>
        <taxon>Eukaryota</taxon>
        <taxon>Fungi</taxon>
        <taxon>Dikarya</taxon>
        <taxon>Basidiomycota</taxon>
        <taxon>Agaricomycotina</taxon>
        <taxon>Agaricomycetes</taxon>
        <taxon>Agaricomycetidae</taxon>
        <taxon>Agaricales</taxon>
        <taxon>Marasmiineae</taxon>
        <taxon>Mycenaceae</taxon>
        <taxon>Mycena</taxon>
    </lineage>
</organism>
<sequence length="109" mass="12569">MSPIRGGKSWIFSYTVTVLWCAAHEGTRRALNVGWAPSFSALCGTRHGRRSGRIPCRATRFRLLWVCRGRLFNFLLYPSSSEELLRWLVKWARNGVGSVIVLWFCYICQ</sequence>
<keyword evidence="2" id="KW-1185">Reference proteome</keyword>
<evidence type="ECO:0000313" key="1">
    <source>
        <dbReference type="EMBL" id="KAJ7306881.1"/>
    </source>
</evidence>
<comment type="caution">
    <text evidence="1">The sequence shown here is derived from an EMBL/GenBank/DDBJ whole genome shotgun (WGS) entry which is preliminary data.</text>
</comment>
<dbReference type="AlphaFoldDB" id="A0AAD6Z570"/>
<gene>
    <name evidence="1" type="ORF">DFH08DRAFT_512371</name>
</gene>
<evidence type="ECO:0000313" key="2">
    <source>
        <dbReference type="Proteomes" id="UP001218218"/>
    </source>
</evidence>
<dbReference type="Proteomes" id="UP001218218">
    <property type="component" value="Unassembled WGS sequence"/>
</dbReference>
<proteinExistence type="predicted"/>
<dbReference type="EMBL" id="JARIHO010000090">
    <property type="protein sequence ID" value="KAJ7306881.1"/>
    <property type="molecule type" value="Genomic_DNA"/>
</dbReference>
<name>A0AAD6Z570_9AGAR</name>
<reference evidence="1" key="1">
    <citation type="submission" date="2023-03" db="EMBL/GenBank/DDBJ databases">
        <title>Massive genome expansion in bonnet fungi (Mycena s.s.) driven by repeated elements and novel gene families across ecological guilds.</title>
        <authorList>
            <consortium name="Lawrence Berkeley National Laboratory"/>
            <person name="Harder C.B."/>
            <person name="Miyauchi S."/>
            <person name="Viragh M."/>
            <person name="Kuo A."/>
            <person name="Thoen E."/>
            <person name="Andreopoulos B."/>
            <person name="Lu D."/>
            <person name="Skrede I."/>
            <person name="Drula E."/>
            <person name="Henrissat B."/>
            <person name="Morin E."/>
            <person name="Kohler A."/>
            <person name="Barry K."/>
            <person name="LaButti K."/>
            <person name="Morin E."/>
            <person name="Salamov A."/>
            <person name="Lipzen A."/>
            <person name="Mereny Z."/>
            <person name="Hegedus B."/>
            <person name="Baldrian P."/>
            <person name="Stursova M."/>
            <person name="Weitz H."/>
            <person name="Taylor A."/>
            <person name="Grigoriev I.V."/>
            <person name="Nagy L.G."/>
            <person name="Martin F."/>
            <person name="Kauserud H."/>
        </authorList>
    </citation>
    <scope>NUCLEOTIDE SEQUENCE</scope>
    <source>
        <strain evidence="1">CBHHK002</strain>
    </source>
</reference>
<protein>
    <submittedName>
        <fullName evidence="1">Uncharacterized protein</fullName>
    </submittedName>
</protein>
<accession>A0AAD6Z570</accession>